<evidence type="ECO:0000256" key="8">
    <source>
        <dbReference type="ARBA" id="ARBA00046280"/>
    </source>
</evidence>
<dbReference type="InterPro" id="IPR001388">
    <property type="entry name" value="Synaptobrevin-like"/>
</dbReference>
<dbReference type="SMART" id="SM01270">
    <property type="entry name" value="Longin"/>
    <property type="match status" value="1"/>
</dbReference>
<keyword evidence="5 10" id="KW-1133">Transmembrane helix</keyword>
<dbReference type="CDD" id="cd15843">
    <property type="entry name" value="R-SNARE"/>
    <property type="match status" value="1"/>
</dbReference>
<evidence type="ECO:0000256" key="4">
    <source>
        <dbReference type="ARBA" id="ARBA00022927"/>
    </source>
</evidence>
<dbReference type="FunFam" id="1.20.5.110:FF:000004">
    <property type="entry name" value="Vesicle-associated membrane protein 7"/>
    <property type="match status" value="1"/>
</dbReference>
<dbReference type="eggNOG" id="KOG0859">
    <property type="taxonomic scope" value="Eukaryota"/>
</dbReference>
<keyword evidence="3 10" id="KW-0812">Transmembrane</keyword>
<dbReference type="InterPro" id="IPR011012">
    <property type="entry name" value="Longin-like_dom_sf"/>
</dbReference>
<evidence type="ECO:0000256" key="3">
    <source>
        <dbReference type="ARBA" id="ARBA00022692"/>
    </source>
</evidence>
<dbReference type="RefSeq" id="XP_014571440.1">
    <property type="nucleotide sequence ID" value="XM_014715954.1"/>
</dbReference>
<dbReference type="InterPro" id="IPR051097">
    <property type="entry name" value="Synaptobrevin-like_transport"/>
</dbReference>
<dbReference type="Proteomes" id="UP000009131">
    <property type="component" value="Unassembled WGS sequence"/>
</dbReference>
<evidence type="ECO:0000259" key="11">
    <source>
        <dbReference type="PROSITE" id="PS50859"/>
    </source>
</evidence>
<comment type="similarity">
    <text evidence="1">Belongs to the synaptobrevin family.</text>
</comment>
<evidence type="ECO:0000256" key="7">
    <source>
        <dbReference type="ARBA" id="ARBA00026133"/>
    </source>
</evidence>
<dbReference type="FunCoup" id="G7DTE1">
    <property type="interactions" value="674"/>
</dbReference>
<dbReference type="PRINTS" id="PR00219">
    <property type="entry name" value="SYNAPTOBREVN"/>
</dbReference>
<dbReference type="PANTHER" id="PTHR21136">
    <property type="entry name" value="SNARE PROTEINS"/>
    <property type="match status" value="1"/>
</dbReference>
<dbReference type="HOGENOM" id="CLU_064620_1_1_1"/>
<dbReference type="PROSITE" id="PS50892">
    <property type="entry name" value="V_SNARE"/>
    <property type="match status" value="1"/>
</dbReference>
<dbReference type="InterPro" id="IPR042855">
    <property type="entry name" value="V_SNARE_CC"/>
</dbReference>
<dbReference type="GO" id="GO:0012505">
    <property type="term" value="C:endomembrane system"/>
    <property type="evidence" value="ECO:0007669"/>
    <property type="project" value="UniProtKB-SubCell"/>
</dbReference>
<comment type="caution">
    <text evidence="13">The sequence shown here is derived from an EMBL/GenBank/DDBJ whole genome shotgun (WGS) entry which is preliminary data.</text>
</comment>
<dbReference type="CDD" id="cd14824">
    <property type="entry name" value="Longin"/>
    <property type="match status" value="1"/>
</dbReference>
<reference evidence="13 14" key="2">
    <citation type="journal article" date="2012" name="Open Biol.">
        <title>Characteristics of nucleosomes and linker DNA regions on the genome of the basidiomycete Mixia osmundae revealed by mono- and dinucleosome mapping.</title>
        <authorList>
            <person name="Nishida H."/>
            <person name="Kondo S."/>
            <person name="Matsumoto T."/>
            <person name="Suzuki Y."/>
            <person name="Yoshikawa H."/>
            <person name="Taylor T.D."/>
            <person name="Sugiyama J."/>
        </authorList>
    </citation>
    <scope>NUCLEOTIDE SEQUENCE [LARGE SCALE GENOMIC DNA]</scope>
    <source>
        <strain evidence="14">CBS 9802 / IAM 14324 / JCM 22182 / KY 12970</strain>
    </source>
</reference>
<dbReference type="GO" id="GO:0015031">
    <property type="term" value="P:protein transport"/>
    <property type="evidence" value="ECO:0007669"/>
    <property type="project" value="UniProtKB-KW"/>
</dbReference>
<keyword evidence="2" id="KW-0813">Transport</keyword>
<dbReference type="Gene3D" id="3.30.450.50">
    <property type="entry name" value="Longin domain"/>
    <property type="match status" value="1"/>
</dbReference>
<dbReference type="SUPFAM" id="SSF58038">
    <property type="entry name" value="SNARE fusion complex"/>
    <property type="match status" value="1"/>
</dbReference>
<reference evidence="13 14" key="1">
    <citation type="journal article" date="2011" name="J. Gen. Appl. Microbiol.">
        <title>Draft genome sequencing of the enigmatic basidiomycete Mixia osmundae.</title>
        <authorList>
            <person name="Nishida H."/>
            <person name="Nagatsuka Y."/>
            <person name="Sugiyama J."/>
        </authorList>
    </citation>
    <scope>NUCLEOTIDE SEQUENCE [LARGE SCALE GENOMIC DNA]</scope>
    <source>
        <strain evidence="14">CBS 9802 / IAM 14324 / JCM 22182 / KY 12970</strain>
    </source>
</reference>
<sequence>MRGPCKIVPASLWTEVRHPSNIAAKLAGLGVNRIRRGRSRDDVILAEHSTDQGRSSSAASLVLSKIPPNDSKLTYAADDVLFHYIKQNHVVCLVMAGETLGRKLPFAFLTELHKRFTAAYSREEIESAASHGMHNWSSSIEKLMQQYADGEANDPYKQAQADIADVKKIMVQNVEQILSRGERIELLVDKTDAMSTQARAFRKRSQALRRKMWWKNTKLMALTAFVVVLLIYLLAASQCGGALNHC</sequence>
<feature type="domain" description="Longin" evidence="11">
    <location>
        <begin position="33"/>
        <end position="144"/>
    </location>
</feature>
<accession>G7DTE1</accession>
<comment type="subcellular location">
    <subcellularLocation>
        <location evidence="8">Endomembrane system</location>
        <topology evidence="8">Single-pass type IV membrane protein</topology>
    </subcellularLocation>
</comment>
<proteinExistence type="inferred from homology"/>
<keyword evidence="4" id="KW-0653">Protein transport</keyword>
<dbReference type="OrthoDB" id="248747at2759"/>
<protein>
    <recommendedName>
        <fullName evidence="7">Synaptobrevin homolog YKT6</fullName>
    </recommendedName>
</protein>
<name>G7DTE1_MIXOS</name>
<keyword evidence="9" id="KW-0175">Coiled coil</keyword>
<organism evidence="13 14">
    <name type="scientific">Mixia osmundae (strain CBS 9802 / IAM 14324 / JCM 22182 / KY 12970)</name>
    <dbReference type="NCBI Taxonomy" id="764103"/>
    <lineage>
        <taxon>Eukaryota</taxon>
        <taxon>Fungi</taxon>
        <taxon>Dikarya</taxon>
        <taxon>Basidiomycota</taxon>
        <taxon>Pucciniomycotina</taxon>
        <taxon>Mixiomycetes</taxon>
        <taxon>Mixiales</taxon>
        <taxon>Mixiaceae</taxon>
        <taxon>Mixia</taxon>
    </lineage>
</organism>
<dbReference type="PROSITE" id="PS50859">
    <property type="entry name" value="LONGIN"/>
    <property type="match status" value="1"/>
</dbReference>
<evidence type="ECO:0000313" key="13">
    <source>
        <dbReference type="EMBL" id="GAA93788.1"/>
    </source>
</evidence>
<dbReference type="InParanoid" id="G7DTE1"/>
<evidence type="ECO:0000256" key="5">
    <source>
        <dbReference type="ARBA" id="ARBA00022989"/>
    </source>
</evidence>
<dbReference type="EMBL" id="BABT02000025">
    <property type="protein sequence ID" value="GAA93788.1"/>
    <property type="molecule type" value="Genomic_DNA"/>
</dbReference>
<keyword evidence="6 10" id="KW-0472">Membrane</keyword>
<evidence type="ECO:0000256" key="10">
    <source>
        <dbReference type="SAM" id="Phobius"/>
    </source>
</evidence>
<dbReference type="GO" id="GO:0016020">
    <property type="term" value="C:membrane"/>
    <property type="evidence" value="ECO:0007669"/>
    <property type="project" value="InterPro"/>
</dbReference>
<dbReference type="GO" id="GO:0005737">
    <property type="term" value="C:cytoplasm"/>
    <property type="evidence" value="ECO:0007669"/>
    <property type="project" value="UniProtKB-ARBA"/>
</dbReference>
<feature type="domain" description="V-SNARE coiled-coil homology" evidence="12">
    <location>
        <begin position="155"/>
        <end position="215"/>
    </location>
</feature>
<dbReference type="OMA" id="NTKLMIM"/>
<dbReference type="Pfam" id="PF00957">
    <property type="entry name" value="Synaptobrevin"/>
    <property type="match status" value="1"/>
</dbReference>
<keyword evidence="14" id="KW-1185">Reference proteome</keyword>
<dbReference type="SUPFAM" id="SSF64356">
    <property type="entry name" value="SNARE-like"/>
    <property type="match status" value="1"/>
</dbReference>
<evidence type="ECO:0000313" key="14">
    <source>
        <dbReference type="Proteomes" id="UP000009131"/>
    </source>
</evidence>
<evidence type="ECO:0000256" key="9">
    <source>
        <dbReference type="PROSITE-ProRule" id="PRU00290"/>
    </source>
</evidence>
<dbReference type="Pfam" id="PF13774">
    <property type="entry name" value="Longin"/>
    <property type="match status" value="1"/>
</dbReference>
<gene>
    <name evidence="13" type="primary">Mo00434</name>
    <name evidence="13" type="ORF">E5Q_00434</name>
</gene>
<evidence type="ECO:0000256" key="6">
    <source>
        <dbReference type="ARBA" id="ARBA00023136"/>
    </source>
</evidence>
<dbReference type="STRING" id="764103.G7DTE1"/>
<dbReference type="PANTHER" id="PTHR21136:SF168">
    <property type="entry name" value="VESICLE-ASSOCIATED MEMBRANE PROTEIN 9"/>
    <property type="match status" value="1"/>
</dbReference>
<feature type="transmembrane region" description="Helical" evidence="10">
    <location>
        <begin position="219"/>
        <end position="237"/>
    </location>
</feature>
<evidence type="ECO:0000256" key="2">
    <source>
        <dbReference type="ARBA" id="ARBA00022448"/>
    </source>
</evidence>
<dbReference type="GO" id="GO:0016192">
    <property type="term" value="P:vesicle-mediated transport"/>
    <property type="evidence" value="ECO:0007669"/>
    <property type="project" value="InterPro"/>
</dbReference>
<evidence type="ECO:0000259" key="12">
    <source>
        <dbReference type="PROSITE" id="PS50892"/>
    </source>
</evidence>
<dbReference type="AlphaFoldDB" id="G7DTE1"/>
<dbReference type="Gene3D" id="1.20.5.110">
    <property type="match status" value="1"/>
</dbReference>
<evidence type="ECO:0000256" key="1">
    <source>
        <dbReference type="ARBA" id="ARBA00008025"/>
    </source>
</evidence>
<dbReference type="InterPro" id="IPR010908">
    <property type="entry name" value="Longin_dom"/>
</dbReference>